<evidence type="ECO:0000313" key="1">
    <source>
        <dbReference type="EMBL" id="GMH87199.1"/>
    </source>
</evidence>
<gene>
    <name evidence="1" type="ORF">TL16_g10780</name>
</gene>
<sequence length="214" mass="23389">MIGRRRSSRNQRQSRQIIRRRALDTPLPILFLLVLPVALPTDFLSLQPTKISGGYRLGHRVLVHPSLTSFTSILKTPACLRNNILAKTHSSTCTCNFKNCSIPLSSFFCCFMINSVYHVISIPGSVNEVLEFESQIIDICEGYKPPADVKELGRFCVGGGDTLRFAYKSSQCLLALSGSVLNENSPYNGNLIVLKGGAGGRGGAKEEDVVVGDR</sequence>
<dbReference type="AlphaFoldDB" id="A0A9W7ENI2"/>
<comment type="caution">
    <text evidence="1">The sequence shown here is derived from an EMBL/GenBank/DDBJ whole genome shotgun (WGS) entry which is preliminary data.</text>
</comment>
<reference evidence="2" key="1">
    <citation type="journal article" date="2023" name="Commun. Biol.">
        <title>Genome analysis of Parmales, the sister group of diatoms, reveals the evolutionary specialization of diatoms from phago-mixotrophs to photoautotrophs.</title>
        <authorList>
            <person name="Ban H."/>
            <person name="Sato S."/>
            <person name="Yoshikawa S."/>
            <person name="Yamada K."/>
            <person name="Nakamura Y."/>
            <person name="Ichinomiya M."/>
            <person name="Sato N."/>
            <person name="Blanc-Mathieu R."/>
            <person name="Endo H."/>
            <person name="Kuwata A."/>
            <person name="Ogata H."/>
        </authorList>
    </citation>
    <scope>NUCLEOTIDE SEQUENCE [LARGE SCALE GENOMIC DNA]</scope>
</reference>
<protein>
    <submittedName>
        <fullName evidence="1">Uncharacterized protein</fullName>
    </submittedName>
</protein>
<name>A0A9W7ENI2_9STRA</name>
<dbReference type="Proteomes" id="UP001162640">
    <property type="component" value="Unassembled WGS sequence"/>
</dbReference>
<proteinExistence type="predicted"/>
<evidence type="ECO:0000313" key="2">
    <source>
        <dbReference type="Proteomes" id="UP001162640"/>
    </source>
</evidence>
<dbReference type="EMBL" id="BLQM01000390">
    <property type="protein sequence ID" value="GMH87199.1"/>
    <property type="molecule type" value="Genomic_DNA"/>
</dbReference>
<organism evidence="1 2">
    <name type="scientific">Triparma laevis f. inornata</name>
    <dbReference type="NCBI Taxonomy" id="1714386"/>
    <lineage>
        <taxon>Eukaryota</taxon>
        <taxon>Sar</taxon>
        <taxon>Stramenopiles</taxon>
        <taxon>Ochrophyta</taxon>
        <taxon>Bolidophyceae</taxon>
        <taxon>Parmales</taxon>
        <taxon>Triparmaceae</taxon>
        <taxon>Triparma</taxon>
    </lineage>
</organism>
<accession>A0A9W7ENI2</accession>